<dbReference type="EMBL" id="AP025739">
    <property type="protein sequence ID" value="BDI30820.1"/>
    <property type="molecule type" value="Genomic_DNA"/>
</dbReference>
<dbReference type="InterPro" id="IPR036249">
    <property type="entry name" value="Thioredoxin-like_sf"/>
</dbReference>
<reference evidence="1 2" key="1">
    <citation type="journal article" date="2019" name="Int. J. Syst. Evol. Microbiol.">
        <title>Capsulimonas corticalis gen. nov., sp. nov., an aerobic capsulated bacterium, of a novel bacterial order, Capsulimonadales ord. nov., of the class Armatimonadia of the phylum Armatimonadetes.</title>
        <authorList>
            <person name="Li J."/>
            <person name="Kudo C."/>
            <person name="Tonouchi A."/>
        </authorList>
    </citation>
    <scope>NUCLEOTIDE SEQUENCE [LARGE SCALE GENOMIC DNA]</scope>
    <source>
        <strain evidence="1 2">AX-7</strain>
    </source>
</reference>
<evidence type="ECO:0000313" key="1">
    <source>
        <dbReference type="EMBL" id="BDI30820.1"/>
    </source>
</evidence>
<sequence length="107" mass="11743">MNAPHLLGLIETYRDQGLQLLSVHMPRMESDMDVADVRVEAESLGLTGPCAVDNEHTIGDLFQTGGVWPCYFLFDAQGKLRSRAAGQLGLKMAENSLKRMLALEPAL</sequence>
<evidence type="ECO:0000313" key="2">
    <source>
        <dbReference type="Proteomes" id="UP000287394"/>
    </source>
</evidence>
<name>A0A402CT84_9BACT</name>
<proteinExistence type="predicted"/>
<dbReference type="Gene3D" id="3.40.30.10">
    <property type="entry name" value="Glutaredoxin"/>
    <property type="match status" value="1"/>
</dbReference>
<organism evidence="1 2">
    <name type="scientific">Capsulimonas corticalis</name>
    <dbReference type="NCBI Taxonomy" id="2219043"/>
    <lineage>
        <taxon>Bacteria</taxon>
        <taxon>Bacillati</taxon>
        <taxon>Armatimonadota</taxon>
        <taxon>Armatimonadia</taxon>
        <taxon>Capsulimonadales</taxon>
        <taxon>Capsulimonadaceae</taxon>
        <taxon>Capsulimonas</taxon>
    </lineage>
</organism>
<keyword evidence="2" id="KW-1185">Reference proteome</keyword>
<protein>
    <submittedName>
        <fullName evidence="1">Uncharacterized protein</fullName>
    </submittedName>
</protein>
<gene>
    <name evidence="1" type="ORF">CCAX7_28710</name>
</gene>
<accession>A0A402CT84</accession>
<dbReference type="Proteomes" id="UP000287394">
    <property type="component" value="Chromosome"/>
</dbReference>
<dbReference type="AlphaFoldDB" id="A0A402CT84"/>
<dbReference type="KEGG" id="ccot:CCAX7_28710"/>
<dbReference type="SUPFAM" id="SSF52833">
    <property type="entry name" value="Thioredoxin-like"/>
    <property type="match status" value="1"/>
</dbReference>